<dbReference type="AlphaFoldDB" id="A0AAV5I6L2"/>
<evidence type="ECO:0000313" key="2">
    <source>
        <dbReference type="EMBL" id="GKU93527.1"/>
    </source>
</evidence>
<keyword evidence="3" id="KW-1185">Reference proteome</keyword>
<feature type="compositionally biased region" description="Polar residues" evidence="1">
    <location>
        <begin position="54"/>
        <end position="69"/>
    </location>
</feature>
<dbReference type="EMBL" id="BPVZ01000007">
    <property type="protein sequence ID" value="GKU93527.1"/>
    <property type="molecule type" value="Genomic_DNA"/>
</dbReference>
<accession>A0AAV5I6L2</accession>
<feature type="region of interest" description="Disordered" evidence="1">
    <location>
        <begin position="1"/>
        <end position="81"/>
    </location>
</feature>
<comment type="caution">
    <text evidence="2">The sequence shown here is derived from an EMBL/GenBank/DDBJ whole genome shotgun (WGS) entry which is preliminary data.</text>
</comment>
<proteinExistence type="predicted"/>
<evidence type="ECO:0000256" key="1">
    <source>
        <dbReference type="SAM" id="MobiDB-lite"/>
    </source>
</evidence>
<name>A0AAV5I6L2_9ROSI</name>
<gene>
    <name evidence="2" type="ORF">SLEP1_g7118</name>
</gene>
<feature type="compositionally biased region" description="Basic and acidic residues" evidence="1">
    <location>
        <begin position="35"/>
        <end position="44"/>
    </location>
</feature>
<reference evidence="2 3" key="1">
    <citation type="journal article" date="2021" name="Commun. Biol.">
        <title>The genome of Shorea leprosula (Dipterocarpaceae) highlights the ecological relevance of drought in aseasonal tropical rainforests.</title>
        <authorList>
            <person name="Ng K.K.S."/>
            <person name="Kobayashi M.J."/>
            <person name="Fawcett J.A."/>
            <person name="Hatakeyama M."/>
            <person name="Paape T."/>
            <person name="Ng C.H."/>
            <person name="Ang C.C."/>
            <person name="Tnah L.H."/>
            <person name="Lee C.T."/>
            <person name="Nishiyama T."/>
            <person name="Sese J."/>
            <person name="O'Brien M.J."/>
            <person name="Copetti D."/>
            <person name="Mohd Noor M.I."/>
            <person name="Ong R.C."/>
            <person name="Putra M."/>
            <person name="Sireger I.Z."/>
            <person name="Indrioko S."/>
            <person name="Kosugi Y."/>
            <person name="Izuno A."/>
            <person name="Isagi Y."/>
            <person name="Lee S.L."/>
            <person name="Shimizu K.K."/>
        </authorList>
    </citation>
    <scope>NUCLEOTIDE SEQUENCE [LARGE SCALE GENOMIC DNA]</scope>
    <source>
        <strain evidence="2">214</strain>
    </source>
</reference>
<organism evidence="2 3">
    <name type="scientific">Rubroshorea leprosula</name>
    <dbReference type="NCBI Taxonomy" id="152421"/>
    <lineage>
        <taxon>Eukaryota</taxon>
        <taxon>Viridiplantae</taxon>
        <taxon>Streptophyta</taxon>
        <taxon>Embryophyta</taxon>
        <taxon>Tracheophyta</taxon>
        <taxon>Spermatophyta</taxon>
        <taxon>Magnoliopsida</taxon>
        <taxon>eudicotyledons</taxon>
        <taxon>Gunneridae</taxon>
        <taxon>Pentapetalae</taxon>
        <taxon>rosids</taxon>
        <taxon>malvids</taxon>
        <taxon>Malvales</taxon>
        <taxon>Dipterocarpaceae</taxon>
        <taxon>Rubroshorea</taxon>
    </lineage>
</organism>
<dbReference type="Proteomes" id="UP001054252">
    <property type="component" value="Unassembled WGS sequence"/>
</dbReference>
<protein>
    <submittedName>
        <fullName evidence="2">Uncharacterized protein</fullName>
    </submittedName>
</protein>
<feature type="compositionally biased region" description="Basic and acidic residues" evidence="1">
    <location>
        <begin position="1"/>
        <end position="12"/>
    </location>
</feature>
<sequence>MAEVGKEKRTGAHEAAGNRRTPGRLPGPPLSEEEEKMKREEQNRKDRKYRAKMTGNNNSKNQLSENSITVDRRSKRFASPAGRTEDILPLLKKLALPEFDYLPTNEEIILTDLVDFLIATTKPPMKMVKKNMSTPVKDEWKWEDIIAEEYNVDVSFIWKEDEDKNIDIDY</sequence>
<evidence type="ECO:0000313" key="3">
    <source>
        <dbReference type="Proteomes" id="UP001054252"/>
    </source>
</evidence>